<dbReference type="EMBL" id="JADCNM010000006">
    <property type="protein sequence ID" value="KAG0478155.1"/>
    <property type="molecule type" value="Genomic_DNA"/>
</dbReference>
<gene>
    <name evidence="1" type="ORF">HPP92_012874</name>
</gene>
<proteinExistence type="predicted"/>
<accession>A0A835QXY2</accession>
<evidence type="ECO:0000313" key="1">
    <source>
        <dbReference type="EMBL" id="KAG0478155.1"/>
    </source>
</evidence>
<comment type="caution">
    <text evidence="1">The sequence shown here is derived from an EMBL/GenBank/DDBJ whole genome shotgun (WGS) entry which is preliminary data.</text>
</comment>
<evidence type="ECO:0008006" key="3">
    <source>
        <dbReference type="Google" id="ProtNLM"/>
    </source>
</evidence>
<dbReference type="OrthoDB" id="2018754at2759"/>
<dbReference type="PANTHER" id="PTHR13650:SF0">
    <property type="entry name" value="SPATACSIN"/>
    <property type="match status" value="1"/>
</dbReference>
<dbReference type="Proteomes" id="UP000639772">
    <property type="component" value="Chromosome 6"/>
</dbReference>
<evidence type="ECO:0000313" key="2">
    <source>
        <dbReference type="Proteomes" id="UP000639772"/>
    </source>
</evidence>
<dbReference type="PANTHER" id="PTHR13650">
    <property type="entry name" value="SPATACSIN"/>
    <property type="match status" value="1"/>
</dbReference>
<reference evidence="1 2" key="1">
    <citation type="journal article" date="2020" name="Nat. Food">
        <title>A phased Vanilla planifolia genome enables genetic improvement of flavour and production.</title>
        <authorList>
            <person name="Hasing T."/>
            <person name="Tang H."/>
            <person name="Brym M."/>
            <person name="Khazi F."/>
            <person name="Huang T."/>
            <person name="Chambers A.H."/>
        </authorList>
    </citation>
    <scope>NUCLEOTIDE SEQUENCE [LARGE SCALE GENOMIC DNA]</scope>
    <source>
        <tissue evidence="1">Leaf</tissue>
    </source>
</reference>
<name>A0A835QXY2_VANPL</name>
<protein>
    <recommendedName>
        <fullName evidence="3">Spatacsin C-terminal domain-containing protein</fullName>
    </recommendedName>
</protein>
<sequence>MFARGSSQAMGEDTEQEWMHRSWTSLFLTLNQQLRRPMSECGIGEHGEPAILMSSFAGSHGSPVMLKLAKWDHLPLHLTPSELSEVSLSPARKLLLLHSFQSEAFLFPLTAECLLYSSIPVEKLAESVQTSNGASCAVFDSCALISNVKSFAWGHFLDSYDHFEHSDFTEVLTVCNDYDIVFHVFHSTYTDLDITKYAHDSAHLHHNWVEWGPSFSVHEKEQIQFVHGSQNQFVDARCPKNSLEQKNWLRTFLYELDASWSGSRFLAKFPTKLSYLHHAVLSFEMSCNTSKFLESYDNIRSCDESKQVAGGLKSSLDNTQLLDDNSDPISKEGVPVTSTYKCSRVFSGSIGNLIGLVLFTSSEHSPIVSCEEELRGKAIVVIIMLHKWGMEWVCAIDIGKPFRGLGPSHSSKWADFQFLNSYLLCLDTSGLTCIWCAKTGNPIACFDVVGCCKVNSKILPPLCQFNLPEQDSARNESIKAFTRLMVVPYSFLLAIADEHGVIYVVDANDHISGYLDVPNKTISLSQNSELGMLASWTVAGEGIGCQKVLSDISNSSFLYPLDTSKGDLTSDNRKKSLQRISKHIHDNVSNFNCCRSSSYTHSQGMTSKPSEALSAPMRRVFFPPQYHGNGGSICFSAFGVTRLVSYYGEKGKVLNKIFHTNLYFSRAVDGRHLDDCFLYRSHSVIDCYVGECIGFSFKGLLYVVTQEGLFVVLPSFSYSCNALSVISERSSTAECEKYELSGLLTINEPEGFWKPWQIEIFDRTLSFEGPEEAENICLLNGWDLRIARLRRMQYGLHYLKYDYIKESLDMLVDVNLAEEGILHLLFTTVYLLFCKVGSDNEVSLASRLLVLAACFATKMIRKYGLALHKKDHFFSVHKDFRRAYSQELQHSGKLGWIDIPQRLSEMSLFLEVIRNFQSKLSSKDKRLLLDADGKNLTDMVDSEILLDESVLPNSETHTVLPGIVDFVQSQDRAPLLSFDKVEDLSISLEESSFGPENFNMICVPESGPSARKKLLSLENPKDTIKRWKMDSLDLKTVVKDALNTGRLPLAVLQLHLQHHEAQKDDKEHYDTFNEVREAGKAIAYELFMKGEGTLALETLLRLGEDIEDILRQLFLGTVRRSLRTQIAEAMKSYRYLRKQECKILQEISLIERLYPSSNFWSTFHGKQKDRTLSTFSLEASEIEFKFHVNQNVVIECGDVDGTILTSWVSEDNGPDSVVDEANTHTGYWVCAAAWADAWDQQTIDRVVLDQSINMGVVSWESQLGYHLSHSNLEEVQKLLDMIPPYLLFEETLKVNLDHSSSNVRINFPDDSIYICAAEEVEPFCLFIPNVKVFRFSIVNLCSSWLKEVVEMELARKQIFLKDYWESTAELMPLFSHSGLIFNPSKGFINSDLPANFLDLDNLEVCKYVLNDTADALHKLIMHYCTQYNFPHFLDLYLDNLNLVYDDNIFRSLHEAAGNCEWAKWLLLLRVKGCEYDSSFYNARSNLSKQVALASNLSVHDINEIIHTVDDIAEGCGEMAALATLMYAAESMQKCICIGSISRHCSSSSQCTLENLRPGLEKFPTLWRTLVSACFEIDFFGRSKSSNSAFEKSGFSDYLRWRDTLFSSAGGDTSLVQMLPCWFPKSIQRLIRQFVQVPLGWQSLSSAMSSGASIVFQGKNYALGADINGVNSVTWEAAIQKNIEKELYASFEVGGSFLEQYLHRCRALGAFNHLLSLRASKLKISTEHGEPSRQNTIQSDVQAMLSPLSQNEWSLIPSVIQMAILHFDDSALVASCTFLLELCGLSASMLRTDIAALLRISDFYNKQNTFFNVSPKGSAIHSQPFRGDITYSLARALADNFTHHDDFMELKQKDVPSKISKGKQPLQPLMIVLQHLEKASLPSLEEGKTCGFWLSSDIGDGLELRSQQKDASLHWKLVMEFCRIHHLPLSTKYLALLANDNDWVGFLMEAQIGMFPIDAVIEVAAKEFSNSRLKIHILTVLRSMQSMRKKLCSSLGKSSVSDDTVLSNDRFTMVPVELFGLIALCERQKNPGETLLVKAKDLRWSLLAMVASCFSDVSPLSCLIVWLEITAARETSSIKVNDISSKVAENVKAAVEATNELPSGCRTLSFHYNRRNTKEGDF</sequence>
<dbReference type="InterPro" id="IPR028103">
    <property type="entry name" value="Spatacsin"/>
</dbReference>
<dbReference type="GO" id="GO:0005737">
    <property type="term" value="C:cytoplasm"/>
    <property type="evidence" value="ECO:0007669"/>
    <property type="project" value="TreeGrafter"/>
</dbReference>
<organism evidence="1 2">
    <name type="scientific">Vanilla planifolia</name>
    <name type="common">Vanilla</name>
    <dbReference type="NCBI Taxonomy" id="51239"/>
    <lineage>
        <taxon>Eukaryota</taxon>
        <taxon>Viridiplantae</taxon>
        <taxon>Streptophyta</taxon>
        <taxon>Embryophyta</taxon>
        <taxon>Tracheophyta</taxon>
        <taxon>Spermatophyta</taxon>
        <taxon>Magnoliopsida</taxon>
        <taxon>Liliopsida</taxon>
        <taxon>Asparagales</taxon>
        <taxon>Orchidaceae</taxon>
        <taxon>Vanilloideae</taxon>
        <taxon>Vanilleae</taxon>
        <taxon>Vanilla</taxon>
    </lineage>
</organism>